<dbReference type="PANTHER" id="PTHR22093:SF0">
    <property type="entry name" value="LEUKOCYTE RECEPTOR CLUSTER MEMBER 1"/>
    <property type="match status" value="1"/>
</dbReference>
<name>A0A830HM30_9CHLO</name>
<proteinExistence type="predicted"/>
<sequence>MAPMPYKKSHSSINDKKSWHVFKPENVARVLRDEAAHEADEAQKFEREQEKARAHRLSLLRARARGGGGGGGGGGGEAPAAGAATSDTAAQYAPLRNVDEQANTLPSSSHLPAEQPPHSVPDDRFRLGGVRSDMPWYARAPVEREPATHAPPSRSHYVPDESLRLGGARSGEPWYARTPLERETGAPASALPLLKPGEIAPHPDGKRSSGHRHRHRRRRHESSTEDRRSGIKRRRRSSHKEDETDM</sequence>
<dbReference type="EMBL" id="BNJQ01000020">
    <property type="protein sequence ID" value="GHP08234.1"/>
    <property type="molecule type" value="Genomic_DNA"/>
</dbReference>
<accession>A0A830HM30</accession>
<comment type="caution">
    <text evidence="2">The sequence shown here is derived from an EMBL/GenBank/DDBJ whole genome shotgun (WGS) entry which is preliminary data.</text>
</comment>
<feature type="region of interest" description="Disordered" evidence="1">
    <location>
        <begin position="33"/>
        <end position="246"/>
    </location>
</feature>
<organism evidence="2 3">
    <name type="scientific">Pycnococcus provasolii</name>
    <dbReference type="NCBI Taxonomy" id="41880"/>
    <lineage>
        <taxon>Eukaryota</taxon>
        <taxon>Viridiplantae</taxon>
        <taxon>Chlorophyta</taxon>
        <taxon>Pseudoscourfieldiophyceae</taxon>
        <taxon>Pseudoscourfieldiales</taxon>
        <taxon>Pycnococcaceae</taxon>
        <taxon>Pycnococcus</taxon>
    </lineage>
</organism>
<dbReference type="PANTHER" id="PTHR22093">
    <property type="entry name" value="LEUKOCYTE RECEPTOR CLUSTER LRC MEMBER 1"/>
    <property type="match status" value="1"/>
</dbReference>
<dbReference type="AlphaFoldDB" id="A0A830HM30"/>
<evidence type="ECO:0000313" key="3">
    <source>
        <dbReference type="Proteomes" id="UP000660262"/>
    </source>
</evidence>
<feature type="compositionally biased region" description="Polar residues" evidence="1">
    <location>
        <begin position="100"/>
        <end position="110"/>
    </location>
</feature>
<reference evidence="2" key="1">
    <citation type="submission" date="2020-10" db="EMBL/GenBank/DDBJ databases">
        <title>Unveiling of a novel bifunctional photoreceptor, Dualchrome1, isolated from a cosmopolitan green alga.</title>
        <authorList>
            <person name="Suzuki S."/>
            <person name="Kawachi M."/>
        </authorList>
    </citation>
    <scope>NUCLEOTIDE SEQUENCE</scope>
    <source>
        <strain evidence="2">NIES 2893</strain>
    </source>
</reference>
<evidence type="ECO:0000256" key="1">
    <source>
        <dbReference type="SAM" id="MobiDB-lite"/>
    </source>
</evidence>
<protein>
    <recommendedName>
        <fullName evidence="4">CBF1-interacting co-repressor CIR N-terminal domain-containing protein</fullName>
    </recommendedName>
</protein>
<dbReference type="InterPro" id="IPR039875">
    <property type="entry name" value="LENG1-like"/>
</dbReference>
<evidence type="ECO:0000313" key="2">
    <source>
        <dbReference type="EMBL" id="GHP08234.1"/>
    </source>
</evidence>
<feature type="compositionally biased region" description="Basic residues" evidence="1">
    <location>
        <begin position="53"/>
        <end position="64"/>
    </location>
</feature>
<evidence type="ECO:0008006" key="4">
    <source>
        <dbReference type="Google" id="ProtNLM"/>
    </source>
</evidence>
<dbReference type="Proteomes" id="UP000660262">
    <property type="component" value="Unassembled WGS sequence"/>
</dbReference>
<feature type="compositionally biased region" description="Basic residues" evidence="1">
    <location>
        <begin position="208"/>
        <end position="220"/>
    </location>
</feature>
<keyword evidence="3" id="KW-1185">Reference proteome</keyword>
<feature type="compositionally biased region" description="Basic and acidic residues" evidence="1">
    <location>
        <begin position="33"/>
        <end position="52"/>
    </location>
</feature>
<feature type="compositionally biased region" description="Gly residues" evidence="1">
    <location>
        <begin position="65"/>
        <end position="77"/>
    </location>
</feature>
<gene>
    <name evidence="2" type="ORF">PPROV_000697500</name>
</gene>